<dbReference type="Pfam" id="PF00702">
    <property type="entry name" value="Hydrolase"/>
    <property type="match status" value="1"/>
</dbReference>
<dbReference type="EMBL" id="JASJQH010000233">
    <property type="protein sequence ID" value="KAK9765723.1"/>
    <property type="molecule type" value="Genomic_DNA"/>
</dbReference>
<protein>
    <submittedName>
        <fullName evidence="1">DL-glycerol-3-phosphatase</fullName>
    </submittedName>
</protein>
<dbReference type="PANTHER" id="PTHR43481:SF4">
    <property type="entry name" value="GLYCEROL-1-PHOSPHATE PHOSPHOHYDROLASE 1-RELATED"/>
    <property type="match status" value="1"/>
</dbReference>
<gene>
    <name evidence="1" type="primary">GPP1_3</name>
    <name evidence="1" type="ORF">K7432_005724</name>
</gene>
<evidence type="ECO:0000313" key="1">
    <source>
        <dbReference type="EMBL" id="KAK9765723.1"/>
    </source>
</evidence>
<dbReference type="InterPro" id="IPR006439">
    <property type="entry name" value="HAD-SF_hydro_IA"/>
</dbReference>
<dbReference type="SFLD" id="SFLDG01129">
    <property type="entry name" value="C1.5:_HAD__Beta-PGM__Phosphata"/>
    <property type="match status" value="1"/>
</dbReference>
<name>A0ABR2WW76_9FUNG</name>
<organism evidence="1 2">
    <name type="scientific">Basidiobolus ranarum</name>
    <dbReference type="NCBI Taxonomy" id="34480"/>
    <lineage>
        <taxon>Eukaryota</taxon>
        <taxon>Fungi</taxon>
        <taxon>Fungi incertae sedis</taxon>
        <taxon>Zoopagomycota</taxon>
        <taxon>Entomophthoromycotina</taxon>
        <taxon>Basidiobolomycetes</taxon>
        <taxon>Basidiobolales</taxon>
        <taxon>Basidiobolaceae</taxon>
        <taxon>Basidiobolus</taxon>
    </lineage>
</organism>
<dbReference type="InterPro" id="IPR036412">
    <property type="entry name" value="HAD-like_sf"/>
</dbReference>
<dbReference type="NCBIfam" id="TIGR01509">
    <property type="entry name" value="HAD-SF-IA-v3"/>
    <property type="match status" value="1"/>
</dbReference>
<dbReference type="SFLD" id="SFLDG01135">
    <property type="entry name" value="C1.5.6:_HAD__Beta-PGM__Phospha"/>
    <property type="match status" value="1"/>
</dbReference>
<dbReference type="Proteomes" id="UP001479436">
    <property type="component" value="Unassembled WGS sequence"/>
</dbReference>
<proteinExistence type="predicted"/>
<dbReference type="SUPFAM" id="SSF56784">
    <property type="entry name" value="HAD-like"/>
    <property type="match status" value="1"/>
</dbReference>
<dbReference type="InterPro" id="IPR023214">
    <property type="entry name" value="HAD_sf"/>
</dbReference>
<dbReference type="SFLD" id="SFLDS00003">
    <property type="entry name" value="Haloacid_Dehalogenase"/>
    <property type="match status" value="1"/>
</dbReference>
<accession>A0ABR2WW76</accession>
<dbReference type="Gene3D" id="1.10.150.240">
    <property type="entry name" value="Putative phosphatase, domain 2"/>
    <property type="match status" value="1"/>
</dbReference>
<reference evidence="1 2" key="1">
    <citation type="submission" date="2023-04" db="EMBL/GenBank/DDBJ databases">
        <title>Genome of Basidiobolus ranarum AG-B5.</title>
        <authorList>
            <person name="Stajich J.E."/>
            <person name="Carter-House D."/>
            <person name="Gryganskyi A."/>
        </authorList>
    </citation>
    <scope>NUCLEOTIDE SEQUENCE [LARGE SCALE GENOMIC DNA]</scope>
    <source>
        <strain evidence="1 2">AG-B5</strain>
    </source>
</reference>
<keyword evidence="2" id="KW-1185">Reference proteome</keyword>
<dbReference type="InterPro" id="IPR023198">
    <property type="entry name" value="PGP-like_dom2"/>
</dbReference>
<dbReference type="Gene3D" id="3.40.50.1000">
    <property type="entry name" value="HAD superfamily/HAD-like"/>
    <property type="match status" value="1"/>
</dbReference>
<comment type="caution">
    <text evidence="1">The sequence shown here is derived from an EMBL/GenBank/DDBJ whole genome shotgun (WGS) entry which is preliminary data.</text>
</comment>
<dbReference type="PANTHER" id="PTHR43481">
    <property type="entry name" value="FRUCTOSE-1-PHOSPHATE PHOSPHATASE"/>
    <property type="match status" value="1"/>
</dbReference>
<dbReference type="InterPro" id="IPR051806">
    <property type="entry name" value="HAD-like_SPP"/>
</dbReference>
<sequence length="227" mass="24759">MNPQQSPKTLRAKAFIFDLDGTLIDTTPLVERHWRNFALEHGLDGDKILETSHGRRTIETIGLWVPEKATPEIANQYERDLCLETDGLVILLGVKNLLAKIPPKKLGICTGGTQYHAETRLSQCGIEKPDILTGGDQVVRGKPDPEGYLMTAKKLGMAPEDCIVFEDSPAGVRAARAAGMNCVACSTTHSVEQLKDANANCVVEYLTDVDVKSLPDGSFEITVNKTL</sequence>
<evidence type="ECO:0000313" key="2">
    <source>
        <dbReference type="Proteomes" id="UP001479436"/>
    </source>
</evidence>